<dbReference type="EMBL" id="UINC01081631">
    <property type="protein sequence ID" value="SVC25675.1"/>
    <property type="molecule type" value="Genomic_DNA"/>
</dbReference>
<proteinExistence type="predicted"/>
<reference evidence="1" key="1">
    <citation type="submission" date="2018-05" db="EMBL/GenBank/DDBJ databases">
        <authorList>
            <person name="Lanie J.A."/>
            <person name="Ng W.-L."/>
            <person name="Kazmierczak K.M."/>
            <person name="Andrzejewski T.M."/>
            <person name="Davidsen T.M."/>
            <person name="Wayne K.J."/>
            <person name="Tettelin H."/>
            <person name="Glass J.I."/>
            <person name="Rusch D."/>
            <person name="Podicherti R."/>
            <person name="Tsui H.-C.T."/>
            <person name="Winkler M.E."/>
        </authorList>
    </citation>
    <scope>NUCLEOTIDE SEQUENCE</scope>
</reference>
<protein>
    <submittedName>
        <fullName evidence="1">Uncharacterized protein</fullName>
    </submittedName>
</protein>
<evidence type="ECO:0000313" key="1">
    <source>
        <dbReference type="EMBL" id="SVC25675.1"/>
    </source>
</evidence>
<organism evidence="1">
    <name type="scientific">marine metagenome</name>
    <dbReference type="NCBI Taxonomy" id="408172"/>
    <lineage>
        <taxon>unclassified sequences</taxon>
        <taxon>metagenomes</taxon>
        <taxon>ecological metagenomes</taxon>
    </lineage>
</organism>
<dbReference type="AlphaFoldDB" id="A0A382KQ33"/>
<name>A0A382KQ33_9ZZZZ</name>
<accession>A0A382KQ33</accession>
<sequence>VSLADSIQISKVLTRASVVDFLGHSGGNATLQYDLALSSLGFISTGFNAVTITDTAILEVMTPGFYAKR</sequence>
<gene>
    <name evidence="1" type="ORF">METZ01_LOCUS278529</name>
</gene>
<feature type="non-terminal residue" evidence="1">
    <location>
        <position position="1"/>
    </location>
</feature>